<dbReference type="STRING" id="550983.A4R26_27820"/>
<dbReference type="EMBL" id="LWBP01000208">
    <property type="protein sequence ID" value="OQP54374.1"/>
    <property type="molecule type" value="Genomic_DNA"/>
</dbReference>
<keyword evidence="2" id="KW-1185">Reference proteome</keyword>
<dbReference type="AlphaFoldDB" id="A0A1V9F7M7"/>
<accession>A0A1V9F7M7</accession>
<reference evidence="2" key="1">
    <citation type="submission" date="2016-04" db="EMBL/GenBank/DDBJ databases">
        <authorList>
            <person name="Chen L."/>
            <person name="Zhuang W."/>
            <person name="Wang G."/>
        </authorList>
    </citation>
    <scope>NUCLEOTIDE SEQUENCE [LARGE SCALE GENOMIC DNA]</scope>
    <source>
        <strain evidence="2">208</strain>
    </source>
</reference>
<dbReference type="Proteomes" id="UP000192276">
    <property type="component" value="Unassembled WGS sequence"/>
</dbReference>
<comment type="caution">
    <text evidence="1">The sequence shown here is derived from an EMBL/GenBank/DDBJ whole genome shotgun (WGS) entry which is preliminary data.</text>
</comment>
<sequence length="79" mass="9064">MDGLTVISESIGYLYKLSNKTPILLDDVQKEFRADLQSFIIGETLTMQNGQIVIGNNLYNKWLEKIGTKGFDYEIDFKK</sequence>
<organism evidence="1 2">
    <name type="scientific">Niastella populi</name>
    <dbReference type="NCBI Taxonomy" id="550983"/>
    <lineage>
        <taxon>Bacteria</taxon>
        <taxon>Pseudomonadati</taxon>
        <taxon>Bacteroidota</taxon>
        <taxon>Chitinophagia</taxon>
        <taxon>Chitinophagales</taxon>
        <taxon>Chitinophagaceae</taxon>
        <taxon>Niastella</taxon>
    </lineage>
</organism>
<evidence type="ECO:0000313" key="1">
    <source>
        <dbReference type="EMBL" id="OQP54374.1"/>
    </source>
</evidence>
<protein>
    <submittedName>
        <fullName evidence="1">Uncharacterized protein</fullName>
    </submittedName>
</protein>
<gene>
    <name evidence="1" type="ORF">A4R26_27820</name>
</gene>
<name>A0A1V9F7M7_9BACT</name>
<proteinExistence type="predicted"/>
<evidence type="ECO:0000313" key="2">
    <source>
        <dbReference type="Proteomes" id="UP000192276"/>
    </source>
</evidence>